<keyword evidence="6" id="KW-1185">Reference proteome</keyword>
<dbReference type="Proteomes" id="UP000887116">
    <property type="component" value="Unassembled WGS sequence"/>
</dbReference>
<protein>
    <submittedName>
        <fullName evidence="5">Alpha-(1,3)-fucosyltransferase C</fullName>
    </submittedName>
</protein>
<evidence type="ECO:0000313" key="6">
    <source>
        <dbReference type="Proteomes" id="UP000887116"/>
    </source>
</evidence>
<feature type="domain" description="Fucosyltransferase N-terminal" evidence="4">
    <location>
        <begin position="80"/>
        <end position="194"/>
    </location>
</feature>
<keyword evidence="3" id="KW-0472">Membrane</keyword>
<keyword evidence="3" id="KW-1133">Transmembrane helix</keyword>
<organism evidence="5 6">
    <name type="scientific">Trichonephila clavata</name>
    <name type="common">Joro spider</name>
    <name type="synonym">Nephila clavata</name>
    <dbReference type="NCBI Taxonomy" id="2740835"/>
    <lineage>
        <taxon>Eukaryota</taxon>
        <taxon>Metazoa</taxon>
        <taxon>Ecdysozoa</taxon>
        <taxon>Arthropoda</taxon>
        <taxon>Chelicerata</taxon>
        <taxon>Arachnida</taxon>
        <taxon>Araneae</taxon>
        <taxon>Araneomorphae</taxon>
        <taxon>Entelegynae</taxon>
        <taxon>Araneoidea</taxon>
        <taxon>Nephilidae</taxon>
        <taxon>Trichonephila</taxon>
    </lineage>
</organism>
<keyword evidence="3" id="KW-0812">Transmembrane</keyword>
<comment type="subcellular location">
    <subcellularLocation>
        <location evidence="1">Golgi apparatus</location>
        <location evidence="1">Golgi stack membrane</location>
        <topology evidence="1">Single-pass type II membrane protein</topology>
    </subcellularLocation>
</comment>
<dbReference type="SUPFAM" id="SSF53756">
    <property type="entry name" value="UDP-Glycosyltransferase/glycogen phosphorylase"/>
    <property type="match status" value="1"/>
</dbReference>
<proteinExistence type="predicted"/>
<gene>
    <name evidence="5" type="primary">FucTC_4</name>
    <name evidence="5" type="ORF">TNCT_603971</name>
</gene>
<dbReference type="Pfam" id="PF17039">
    <property type="entry name" value="Glyco_tran_10_N"/>
    <property type="match status" value="1"/>
</dbReference>
<evidence type="ECO:0000256" key="2">
    <source>
        <dbReference type="ARBA" id="ARBA00023034"/>
    </source>
</evidence>
<accession>A0A8X6KAQ0</accession>
<feature type="non-terminal residue" evidence="5">
    <location>
        <position position="1"/>
    </location>
</feature>
<name>A0A8X6KAQ0_TRICU</name>
<feature type="transmembrane region" description="Helical" evidence="3">
    <location>
        <begin position="21"/>
        <end position="40"/>
    </location>
</feature>
<comment type="caution">
    <text evidence="5">The sequence shown here is derived from an EMBL/GenBank/DDBJ whole genome shotgun (WGS) entry which is preliminary data.</text>
</comment>
<keyword evidence="2" id="KW-0333">Golgi apparatus</keyword>
<dbReference type="PANTHER" id="PTHR48438:SF1">
    <property type="entry name" value="ALPHA-(1,3)-FUCOSYLTRANSFERASE C-RELATED"/>
    <property type="match status" value="1"/>
</dbReference>
<dbReference type="EMBL" id="BMAO01000501">
    <property type="protein sequence ID" value="GFQ67291.1"/>
    <property type="molecule type" value="Genomic_DNA"/>
</dbReference>
<dbReference type="GO" id="GO:0032580">
    <property type="term" value="C:Golgi cisterna membrane"/>
    <property type="evidence" value="ECO:0007669"/>
    <property type="project" value="UniProtKB-SubCell"/>
</dbReference>
<dbReference type="InterPro" id="IPR031481">
    <property type="entry name" value="Glyco_tran_10_N"/>
</dbReference>
<sequence>MQLKVEDGSKNYVPSQRYHRLFLQSCTIMTITCILCYTYLHIDKYNSHSYRNFTGRNFREVIGNILRFNRSAPAAKISRERKLVLLWTPYFSEKDWLPSTRRLDCPIQDCDVTSNRSLLLNSSAVLFHWRDINIEDMPNFLTSYEDHKIGTPLVVLFNKEAPPNTPVDSLTTLNEKIHLTVTYRRDSNIFAPYGRIEKRKKPFKMP</sequence>
<dbReference type="GO" id="GO:0008417">
    <property type="term" value="F:fucosyltransferase activity"/>
    <property type="evidence" value="ECO:0007669"/>
    <property type="project" value="InterPro"/>
</dbReference>
<dbReference type="PANTHER" id="PTHR48438">
    <property type="entry name" value="ALPHA-(1,3)-FUCOSYLTRANSFERASE C-RELATED"/>
    <property type="match status" value="1"/>
</dbReference>
<dbReference type="AlphaFoldDB" id="A0A8X6KAQ0"/>
<evidence type="ECO:0000256" key="3">
    <source>
        <dbReference type="SAM" id="Phobius"/>
    </source>
</evidence>
<dbReference type="InterPro" id="IPR001503">
    <property type="entry name" value="Glyco_trans_10"/>
</dbReference>
<evidence type="ECO:0000313" key="5">
    <source>
        <dbReference type="EMBL" id="GFQ67291.1"/>
    </source>
</evidence>
<evidence type="ECO:0000259" key="4">
    <source>
        <dbReference type="Pfam" id="PF17039"/>
    </source>
</evidence>
<evidence type="ECO:0000256" key="1">
    <source>
        <dbReference type="ARBA" id="ARBA00004447"/>
    </source>
</evidence>
<dbReference type="OrthoDB" id="427096at2759"/>
<reference evidence="5" key="1">
    <citation type="submission" date="2020-07" db="EMBL/GenBank/DDBJ databases">
        <title>Multicomponent nature underlies the extraordinary mechanical properties of spider dragline silk.</title>
        <authorList>
            <person name="Kono N."/>
            <person name="Nakamura H."/>
            <person name="Mori M."/>
            <person name="Yoshida Y."/>
            <person name="Ohtoshi R."/>
            <person name="Malay A.D."/>
            <person name="Moran D.A.P."/>
            <person name="Tomita M."/>
            <person name="Numata K."/>
            <person name="Arakawa K."/>
        </authorList>
    </citation>
    <scope>NUCLEOTIDE SEQUENCE</scope>
</reference>